<evidence type="ECO:0000256" key="2">
    <source>
        <dbReference type="RuleBase" id="RU000461"/>
    </source>
</evidence>
<name>R0E9P3_CAUVI</name>
<dbReference type="InterPro" id="IPR001128">
    <property type="entry name" value="Cyt_P450"/>
</dbReference>
<keyword evidence="2" id="KW-0479">Metal-binding</keyword>
<proteinExistence type="inferred from homology"/>
<evidence type="ECO:0000313" key="4">
    <source>
        <dbReference type="Proteomes" id="UP000013063"/>
    </source>
</evidence>
<organism evidence="3 4">
    <name type="scientific">Caulobacter vibrioides OR37</name>
    <dbReference type="NCBI Taxonomy" id="1292034"/>
    <lineage>
        <taxon>Bacteria</taxon>
        <taxon>Pseudomonadati</taxon>
        <taxon>Pseudomonadota</taxon>
        <taxon>Alphaproteobacteria</taxon>
        <taxon>Caulobacterales</taxon>
        <taxon>Caulobacteraceae</taxon>
        <taxon>Caulobacter</taxon>
    </lineage>
</organism>
<gene>
    <name evidence="3" type="ORF">OR37_01990</name>
</gene>
<evidence type="ECO:0000313" key="3">
    <source>
        <dbReference type="EMBL" id="ENZ82178.1"/>
    </source>
</evidence>
<dbReference type="Proteomes" id="UP000013063">
    <property type="component" value="Unassembled WGS sequence"/>
</dbReference>
<protein>
    <submittedName>
        <fullName evidence="3">Cytochrome P450</fullName>
    </submittedName>
</protein>
<dbReference type="SUPFAM" id="SSF48264">
    <property type="entry name" value="Cytochrome P450"/>
    <property type="match status" value="1"/>
</dbReference>
<sequence>MPADCHSGQSVHYMLKMQKRGMEVSSARPFDAQAFNANFNHHAAEFGAHREAIFDDLRARCPVSRTDAWDGFHILTRYEDIAAVAKDDVTFSSEPGITVPGLPADQMLRLPISIDPPRAFFYRNILARFFTVRWLKTLEPWMRDLVDDMVDGFIETGKADLQTQLGHPLTAKFIMHITGLPMERWYELSEPVIAAVGHGKDDPSGILRRGEASRILAAEIERQKTDPSGAPDEKVIPYLLSLEFEGKKLTDAELMGMVELLLDGGFDTTLAAMGNSFIYLSKNPDKRQQLIDDPELIPSAVDEFLRWVTPQQGLFRTAMVDTEISGVKIAKGDKVYLAWPAANHDPEAFPDPHEVRFDRGPIRHLTFGVGSHLCLGINVAKLEMRVAFETVLKRLPDFKVDESGVVRPPGLGIVYGVEHVPITFTPGRKRAAAAA</sequence>
<dbReference type="Gene3D" id="1.10.630.10">
    <property type="entry name" value="Cytochrome P450"/>
    <property type="match status" value="1"/>
</dbReference>
<dbReference type="AlphaFoldDB" id="R0E9P3"/>
<keyword evidence="4" id="KW-1185">Reference proteome</keyword>
<dbReference type="STRING" id="1292034.OR37_01990"/>
<dbReference type="GO" id="GO:0016705">
    <property type="term" value="F:oxidoreductase activity, acting on paired donors, with incorporation or reduction of molecular oxygen"/>
    <property type="evidence" value="ECO:0007669"/>
    <property type="project" value="InterPro"/>
</dbReference>
<dbReference type="InterPro" id="IPR002397">
    <property type="entry name" value="Cyt_P450_B"/>
</dbReference>
<keyword evidence="2" id="KW-0408">Iron</keyword>
<dbReference type="GO" id="GO:0004497">
    <property type="term" value="F:monooxygenase activity"/>
    <property type="evidence" value="ECO:0007669"/>
    <property type="project" value="UniProtKB-KW"/>
</dbReference>
<dbReference type="GO" id="GO:0020037">
    <property type="term" value="F:heme binding"/>
    <property type="evidence" value="ECO:0007669"/>
    <property type="project" value="InterPro"/>
</dbReference>
<keyword evidence="2" id="KW-0349">Heme</keyword>
<dbReference type="eggNOG" id="COG2124">
    <property type="taxonomic scope" value="Bacteria"/>
</dbReference>
<dbReference type="EMBL" id="APMP01000009">
    <property type="protein sequence ID" value="ENZ82178.1"/>
    <property type="molecule type" value="Genomic_DNA"/>
</dbReference>
<dbReference type="OrthoDB" id="9801155at2"/>
<reference evidence="3 4" key="1">
    <citation type="journal article" date="2013" name="Genome Announc.">
        <title>Draft Genome Sequence for Caulobacter sp. Strain OR37, a Bacterium Tolerant to Heavy Metals.</title>
        <authorList>
            <person name="Utturkar S.M."/>
            <person name="Bollmann A."/>
            <person name="Brzoska R.M."/>
            <person name="Klingeman D.M."/>
            <person name="Epstein S.E."/>
            <person name="Palumbo A.V."/>
            <person name="Brown S.D."/>
        </authorList>
    </citation>
    <scope>NUCLEOTIDE SEQUENCE [LARGE SCALE GENOMIC DNA]</scope>
    <source>
        <strain evidence="3 4">OR37</strain>
    </source>
</reference>
<dbReference type="PROSITE" id="PS00086">
    <property type="entry name" value="CYTOCHROME_P450"/>
    <property type="match status" value="1"/>
</dbReference>
<dbReference type="PANTHER" id="PTHR46696">
    <property type="entry name" value="P450, PUTATIVE (EUROFUNG)-RELATED"/>
    <property type="match status" value="1"/>
</dbReference>
<comment type="similarity">
    <text evidence="1 2">Belongs to the cytochrome P450 family.</text>
</comment>
<keyword evidence="2" id="KW-0560">Oxidoreductase</keyword>
<dbReference type="InterPro" id="IPR036396">
    <property type="entry name" value="Cyt_P450_sf"/>
</dbReference>
<dbReference type="GO" id="GO:0005506">
    <property type="term" value="F:iron ion binding"/>
    <property type="evidence" value="ECO:0007669"/>
    <property type="project" value="InterPro"/>
</dbReference>
<dbReference type="PRINTS" id="PR00359">
    <property type="entry name" value="BP450"/>
</dbReference>
<dbReference type="PATRIC" id="fig|1292034.3.peg.1977"/>
<comment type="caution">
    <text evidence="3">The sequence shown here is derived from an EMBL/GenBank/DDBJ whole genome shotgun (WGS) entry which is preliminary data.</text>
</comment>
<accession>R0E9P3</accession>
<dbReference type="PANTHER" id="PTHR46696:SF6">
    <property type="entry name" value="P450, PUTATIVE (EUROFUNG)-RELATED"/>
    <property type="match status" value="1"/>
</dbReference>
<dbReference type="Pfam" id="PF00067">
    <property type="entry name" value="p450"/>
    <property type="match status" value="1"/>
</dbReference>
<evidence type="ECO:0000256" key="1">
    <source>
        <dbReference type="ARBA" id="ARBA00010617"/>
    </source>
</evidence>
<keyword evidence="2" id="KW-0503">Monooxygenase</keyword>
<dbReference type="InterPro" id="IPR017972">
    <property type="entry name" value="Cyt_P450_CS"/>
</dbReference>